<evidence type="ECO:0000259" key="7">
    <source>
        <dbReference type="Pfam" id="PF06271"/>
    </source>
</evidence>
<dbReference type="EMBL" id="FOTB01000005">
    <property type="protein sequence ID" value="SFK90475.1"/>
    <property type="molecule type" value="Genomic_DNA"/>
</dbReference>
<evidence type="ECO:0000256" key="6">
    <source>
        <dbReference type="SAM" id="Phobius"/>
    </source>
</evidence>
<reference evidence="10" key="2">
    <citation type="submission" date="2015-04" db="EMBL/GenBank/DDBJ databases">
        <title>Complete genome sequence of Salinicoccus halodurans strain H3B36, isolated from the Qaidam basin of China.</title>
        <authorList>
            <person name="Ma Y."/>
            <person name="Jiang K."/>
            <person name="Xue Y."/>
        </authorList>
    </citation>
    <scope>NUCLEOTIDE SEQUENCE [LARGE SCALE GENOMIC DNA]</scope>
    <source>
        <strain evidence="10">H3B36</strain>
    </source>
</reference>
<keyword evidence="5 6" id="KW-0472">Membrane</keyword>
<dbReference type="RefSeq" id="WP_046790696.1">
    <property type="nucleotide sequence ID" value="NZ_CP011366.1"/>
</dbReference>
<proteinExistence type="predicted"/>
<protein>
    <submittedName>
        <fullName evidence="9">Uncharacterized membrane protein YckC, RDD family</fullName>
    </submittedName>
</protein>
<evidence type="ECO:0000313" key="8">
    <source>
        <dbReference type="EMBL" id="AKG74514.1"/>
    </source>
</evidence>
<sequence>MNAVYARFLARFKAFLFDYIIIFLYLVSIVVMSMFIGPKIQELFLHSVLRSQLTAFCLVTLPVALYFSFFDSGLSHGTFGKRKMELKVINSKGKRPSFFHSFGRNLVKFIPWEFGHYTAFRMANVGDNNVALEDWIIGILTYMLILAYILTAIFTKKKQSVYDIAVNTYVLKDK</sequence>
<accession>A0A0F7HKP8</accession>
<dbReference type="AlphaFoldDB" id="A0A0F7HKP8"/>
<keyword evidence="4 6" id="KW-1133">Transmembrane helix</keyword>
<dbReference type="Pfam" id="PF06271">
    <property type="entry name" value="RDD"/>
    <property type="match status" value="1"/>
</dbReference>
<dbReference type="EMBL" id="CP011366">
    <property type="protein sequence ID" value="AKG74514.1"/>
    <property type="molecule type" value="Genomic_DNA"/>
</dbReference>
<evidence type="ECO:0000313" key="9">
    <source>
        <dbReference type="EMBL" id="SFK90475.1"/>
    </source>
</evidence>
<evidence type="ECO:0000256" key="5">
    <source>
        <dbReference type="ARBA" id="ARBA00023136"/>
    </source>
</evidence>
<reference evidence="9 11" key="3">
    <citation type="submission" date="2016-10" db="EMBL/GenBank/DDBJ databases">
        <authorList>
            <person name="Varghese N."/>
            <person name="Submissions S."/>
        </authorList>
    </citation>
    <scope>NUCLEOTIDE SEQUENCE [LARGE SCALE GENOMIC DNA]</scope>
    <source>
        <strain evidence="9 11">CGMCC 1.6501</strain>
    </source>
</reference>
<dbReference type="InterPro" id="IPR051791">
    <property type="entry name" value="Pra-immunoreactive"/>
</dbReference>
<evidence type="ECO:0000313" key="11">
    <source>
        <dbReference type="Proteomes" id="UP000183090"/>
    </source>
</evidence>
<dbReference type="OrthoDB" id="1450430at2"/>
<name>A0A0F7HKP8_9STAP</name>
<dbReference type="PANTHER" id="PTHR36115:SF4">
    <property type="entry name" value="MEMBRANE PROTEIN"/>
    <property type="match status" value="1"/>
</dbReference>
<evidence type="ECO:0000313" key="10">
    <source>
        <dbReference type="Proteomes" id="UP000034029"/>
    </source>
</evidence>
<dbReference type="Proteomes" id="UP000183090">
    <property type="component" value="Unassembled WGS sequence"/>
</dbReference>
<dbReference type="InterPro" id="IPR010432">
    <property type="entry name" value="RDD"/>
</dbReference>
<keyword evidence="10" id="KW-1185">Reference proteome</keyword>
<feature type="domain" description="RDD" evidence="7">
    <location>
        <begin position="5"/>
        <end position="166"/>
    </location>
</feature>
<keyword evidence="3 6" id="KW-0812">Transmembrane</keyword>
<reference evidence="8 10" key="1">
    <citation type="journal article" date="2015" name="Int. J. Syst. Evol. Microbiol.">
        <title>Complete genome sequence of Salinicoccus halodurans H3B36, isolated from the Qaidam Basin in China.</title>
        <authorList>
            <person name="Jiang K."/>
            <person name="Xue Y."/>
            <person name="Ma Y."/>
        </authorList>
    </citation>
    <scope>NUCLEOTIDE SEQUENCE [LARGE SCALE GENOMIC DNA]</scope>
    <source>
        <strain evidence="8 10">H3B36</strain>
    </source>
</reference>
<gene>
    <name evidence="8" type="ORF">AAT16_10120</name>
    <name evidence="9" type="ORF">SAMN05216235_2437</name>
</gene>
<evidence type="ECO:0000256" key="3">
    <source>
        <dbReference type="ARBA" id="ARBA00022692"/>
    </source>
</evidence>
<dbReference type="PANTHER" id="PTHR36115">
    <property type="entry name" value="PROLINE-RICH ANTIGEN HOMOLOG-RELATED"/>
    <property type="match status" value="1"/>
</dbReference>
<feature type="transmembrane region" description="Helical" evidence="6">
    <location>
        <begin position="48"/>
        <end position="69"/>
    </location>
</feature>
<feature type="transmembrane region" description="Helical" evidence="6">
    <location>
        <begin position="135"/>
        <end position="154"/>
    </location>
</feature>
<evidence type="ECO:0000256" key="1">
    <source>
        <dbReference type="ARBA" id="ARBA00004651"/>
    </source>
</evidence>
<dbReference type="Proteomes" id="UP000034029">
    <property type="component" value="Chromosome"/>
</dbReference>
<evidence type="ECO:0000256" key="2">
    <source>
        <dbReference type="ARBA" id="ARBA00022475"/>
    </source>
</evidence>
<dbReference type="GO" id="GO:0005886">
    <property type="term" value="C:plasma membrane"/>
    <property type="evidence" value="ECO:0007669"/>
    <property type="project" value="UniProtKB-SubCell"/>
</dbReference>
<comment type="subcellular location">
    <subcellularLocation>
        <location evidence="1">Cell membrane</location>
        <topology evidence="1">Multi-pass membrane protein</topology>
    </subcellularLocation>
</comment>
<evidence type="ECO:0000256" key="4">
    <source>
        <dbReference type="ARBA" id="ARBA00022989"/>
    </source>
</evidence>
<dbReference type="KEGG" id="shv:AAT16_10120"/>
<keyword evidence="2" id="KW-1003">Cell membrane</keyword>
<feature type="transmembrane region" description="Helical" evidence="6">
    <location>
        <begin position="16"/>
        <end position="36"/>
    </location>
</feature>
<organism evidence="9 11">
    <name type="scientific">Salinicoccus halodurans</name>
    <dbReference type="NCBI Taxonomy" id="407035"/>
    <lineage>
        <taxon>Bacteria</taxon>
        <taxon>Bacillati</taxon>
        <taxon>Bacillota</taxon>
        <taxon>Bacilli</taxon>
        <taxon>Bacillales</taxon>
        <taxon>Staphylococcaceae</taxon>
        <taxon>Salinicoccus</taxon>
    </lineage>
</organism>